<evidence type="ECO:0000256" key="7">
    <source>
        <dbReference type="ARBA" id="ARBA00023295"/>
    </source>
</evidence>
<evidence type="ECO:0000256" key="1">
    <source>
        <dbReference type="ARBA" id="ARBA00004071"/>
    </source>
</evidence>
<dbReference type="GO" id="GO:0005764">
    <property type="term" value="C:lysosome"/>
    <property type="evidence" value="ECO:0007669"/>
    <property type="project" value="TreeGrafter"/>
</dbReference>
<comment type="similarity">
    <text evidence="2">Belongs to the glycosyl hydrolase 29 family.</text>
</comment>
<dbReference type="Pfam" id="PF16757">
    <property type="entry name" value="Fucosidase_C"/>
    <property type="match status" value="1"/>
</dbReference>
<evidence type="ECO:0000256" key="8">
    <source>
        <dbReference type="ARBA" id="ARBA00074133"/>
    </source>
</evidence>
<evidence type="ECO:0000259" key="11">
    <source>
        <dbReference type="Pfam" id="PF16757"/>
    </source>
</evidence>
<evidence type="ECO:0000313" key="13">
    <source>
        <dbReference type="Proteomes" id="UP001497623"/>
    </source>
</evidence>
<feature type="domain" description="Glycoside hydrolase family 29 N-terminal" evidence="10">
    <location>
        <begin position="4"/>
        <end position="283"/>
    </location>
</feature>
<dbReference type="Proteomes" id="UP001497623">
    <property type="component" value="Unassembled WGS sequence"/>
</dbReference>
<dbReference type="InterPro" id="IPR031919">
    <property type="entry name" value="Fucosidase_C"/>
</dbReference>
<dbReference type="Gene3D" id="3.20.20.80">
    <property type="entry name" value="Glycosidases"/>
    <property type="match status" value="1"/>
</dbReference>
<dbReference type="Gene3D" id="2.60.40.1180">
    <property type="entry name" value="Golgi alpha-mannosidase II"/>
    <property type="match status" value="1"/>
</dbReference>
<dbReference type="FunFam" id="3.20.20.80:FF:000027">
    <property type="entry name" value="Alpha-L-fucosidase"/>
    <property type="match status" value="1"/>
</dbReference>
<dbReference type="InterPro" id="IPR016286">
    <property type="entry name" value="FUC_metazoa-typ"/>
</dbReference>
<evidence type="ECO:0000256" key="4">
    <source>
        <dbReference type="ARBA" id="ARBA00022729"/>
    </source>
</evidence>
<dbReference type="GO" id="GO:0016139">
    <property type="term" value="P:glycoside catabolic process"/>
    <property type="evidence" value="ECO:0007669"/>
    <property type="project" value="TreeGrafter"/>
</dbReference>
<dbReference type="GO" id="GO:0006004">
    <property type="term" value="P:fucose metabolic process"/>
    <property type="evidence" value="ECO:0007669"/>
    <property type="project" value="InterPro"/>
</dbReference>
<feature type="domain" description="Alpha-L-fucosidase C-terminal" evidence="11">
    <location>
        <begin position="294"/>
        <end position="344"/>
    </location>
</feature>
<evidence type="ECO:0000256" key="2">
    <source>
        <dbReference type="ARBA" id="ARBA00007951"/>
    </source>
</evidence>
<comment type="function">
    <text evidence="1">Alpha-L-fucosidase is responsible for hydrolyzing the alpha-1,6-linked fucose joined to the reducing-end N-acetylglucosamine of the carbohydrate moieties of glycoproteins.</text>
</comment>
<evidence type="ECO:0000256" key="6">
    <source>
        <dbReference type="ARBA" id="ARBA00023180"/>
    </source>
</evidence>
<dbReference type="PRINTS" id="PR00741">
    <property type="entry name" value="GLHYDRLASE29"/>
</dbReference>
<dbReference type="SMART" id="SM00812">
    <property type="entry name" value="Alpha_L_fucos"/>
    <property type="match status" value="1"/>
</dbReference>
<keyword evidence="7" id="KW-0326">Glycosidase</keyword>
<evidence type="ECO:0000313" key="12">
    <source>
        <dbReference type="EMBL" id="CAL4244285.1"/>
    </source>
</evidence>
<keyword evidence="5" id="KW-0378">Hydrolase</keyword>
<feature type="non-terminal residue" evidence="12">
    <location>
        <position position="1"/>
    </location>
</feature>
<dbReference type="EMBL" id="CAXKWB010135685">
    <property type="protein sequence ID" value="CAL4244285.1"/>
    <property type="molecule type" value="Genomic_DNA"/>
</dbReference>
<dbReference type="PANTHER" id="PTHR10030:SF37">
    <property type="entry name" value="ALPHA-L-FUCOSIDASE-RELATED"/>
    <property type="match status" value="1"/>
</dbReference>
<dbReference type="AlphaFoldDB" id="A0AAV2SVR1"/>
<name>A0AAV2SVR1_MEGNR</name>
<evidence type="ECO:0000256" key="9">
    <source>
        <dbReference type="ARBA" id="ARBA00081661"/>
    </source>
</evidence>
<dbReference type="GO" id="GO:0004560">
    <property type="term" value="F:alpha-L-fucosidase activity"/>
    <property type="evidence" value="ECO:0007669"/>
    <property type="project" value="UniProtKB-EC"/>
</dbReference>
<evidence type="ECO:0000256" key="5">
    <source>
        <dbReference type="ARBA" id="ARBA00022801"/>
    </source>
</evidence>
<dbReference type="InterPro" id="IPR013780">
    <property type="entry name" value="Glyco_hydro_b"/>
</dbReference>
<sequence length="348" mass="40078">NNSDIVNFMTQNYPPDITYQDLAVEFTAEFYDPVQWAKAFEASGAQYVVLTTKHHEGYTLWPSKYSWNWNAMDVGPKRDLVGELATAIRGNSTLTFGLYHSMFEFFNPMHLEDKANNFTTQEFVFKKTLPELYEIVDRYRPEVIYSDGDKAPSTYWNSTTFLAWLFNDSPVKDTVVVNDRWGQDCRCLHGSYKTCTDRYNPGILLPYKWENALTFDSHSWGYRRNAKISDYLSIEEVLKQLISTVSCGGNMLINIGPTKEGTLPAIMEERMRQMGRWLAINGEGIYASRPWHHQNDTLTPDVWYTKKDDRVFAFSLNWPQDNKLTLGAVKSSQSTTISMLGFTGDIIK</sequence>
<organism evidence="12 13">
    <name type="scientific">Meganyctiphanes norvegica</name>
    <name type="common">Northern krill</name>
    <name type="synonym">Thysanopoda norvegica</name>
    <dbReference type="NCBI Taxonomy" id="48144"/>
    <lineage>
        <taxon>Eukaryota</taxon>
        <taxon>Metazoa</taxon>
        <taxon>Ecdysozoa</taxon>
        <taxon>Arthropoda</taxon>
        <taxon>Crustacea</taxon>
        <taxon>Multicrustacea</taxon>
        <taxon>Malacostraca</taxon>
        <taxon>Eumalacostraca</taxon>
        <taxon>Eucarida</taxon>
        <taxon>Euphausiacea</taxon>
        <taxon>Euphausiidae</taxon>
        <taxon>Meganyctiphanes</taxon>
    </lineage>
</organism>
<dbReference type="InterPro" id="IPR057739">
    <property type="entry name" value="Glyco_hydro_29_N"/>
</dbReference>
<dbReference type="InterPro" id="IPR000933">
    <property type="entry name" value="Glyco_hydro_29"/>
</dbReference>
<keyword evidence="13" id="KW-1185">Reference proteome</keyword>
<evidence type="ECO:0000259" key="10">
    <source>
        <dbReference type="Pfam" id="PF01120"/>
    </source>
</evidence>
<dbReference type="PIRSF" id="PIRSF001092">
    <property type="entry name" value="Alpha-L-fucosidase"/>
    <property type="match status" value="1"/>
</dbReference>
<proteinExistence type="inferred from homology"/>
<protein>
    <recommendedName>
        <fullName evidence="8">Putative alpha-L-fucosidase</fullName>
        <ecNumber evidence="3">3.2.1.51</ecNumber>
    </recommendedName>
    <alternativeName>
        <fullName evidence="9">Alpha-L-fucoside fucohydrolase</fullName>
    </alternativeName>
</protein>
<dbReference type="PANTHER" id="PTHR10030">
    <property type="entry name" value="ALPHA-L-FUCOSIDASE"/>
    <property type="match status" value="1"/>
</dbReference>
<keyword evidence="6" id="KW-0325">Glycoprotein</keyword>
<gene>
    <name evidence="12" type="ORF">MNOR_LOCUS40931</name>
</gene>
<reference evidence="12 13" key="1">
    <citation type="submission" date="2024-05" db="EMBL/GenBank/DDBJ databases">
        <authorList>
            <person name="Wallberg A."/>
        </authorList>
    </citation>
    <scope>NUCLEOTIDE SEQUENCE [LARGE SCALE GENOMIC DNA]</scope>
</reference>
<dbReference type="EC" id="3.2.1.51" evidence="3"/>
<evidence type="ECO:0000256" key="3">
    <source>
        <dbReference type="ARBA" id="ARBA00012662"/>
    </source>
</evidence>
<dbReference type="SUPFAM" id="SSF51445">
    <property type="entry name" value="(Trans)glycosidases"/>
    <property type="match status" value="1"/>
</dbReference>
<comment type="caution">
    <text evidence="12">The sequence shown here is derived from an EMBL/GenBank/DDBJ whole genome shotgun (WGS) entry which is preliminary data.</text>
</comment>
<dbReference type="Pfam" id="PF01120">
    <property type="entry name" value="Alpha_L_fucos"/>
    <property type="match status" value="1"/>
</dbReference>
<keyword evidence="4" id="KW-0732">Signal</keyword>
<accession>A0AAV2SVR1</accession>
<dbReference type="InterPro" id="IPR017853">
    <property type="entry name" value="GH"/>
</dbReference>
<feature type="non-terminal residue" evidence="12">
    <location>
        <position position="348"/>
    </location>
</feature>